<evidence type="ECO:0000256" key="3">
    <source>
        <dbReference type="ARBA" id="ARBA00023157"/>
    </source>
</evidence>
<keyword evidence="2" id="KW-0677">Repeat</keyword>
<dbReference type="SMART" id="SM00181">
    <property type="entry name" value="EGF"/>
    <property type="match status" value="5"/>
</dbReference>
<proteinExistence type="predicted"/>
<evidence type="ECO:0000313" key="6">
    <source>
        <dbReference type="EMBL" id="CAD8097703.1"/>
    </source>
</evidence>
<gene>
    <name evidence="6" type="ORF">PSON_ATCC_30995.1.T0690013</name>
</gene>
<dbReference type="InterPro" id="IPR006212">
    <property type="entry name" value="Furin_repeat"/>
</dbReference>
<dbReference type="EMBL" id="CAJJDN010000069">
    <property type="protein sequence ID" value="CAD8097703.1"/>
    <property type="molecule type" value="Genomic_DNA"/>
</dbReference>
<feature type="domain" description="EGF-like" evidence="5">
    <location>
        <begin position="243"/>
        <end position="273"/>
    </location>
</feature>
<evidence type="ECO:0000256" key="1">
    <source>
        <dbReference type="ARBA" id="ARBA00022729"/>
    </source>
</evidence>
<feature type="domain" description="EGF-like" evidence="5">
    <location>
        <begin position="933"/>
        <end position="968"/>
    </location>
</feature>
<dbReference type="PANTHER" id="PTHR38934">
    <property type="entry name" value="HYPHALLY REGULATED CELL WALL PROTEIN 1"/>
    <property type="match status" value="1"/>
</dbReference>
<feature type="domain" description="EGF-like" evidence="5">
    <location>
        <begin position="694"/>
        <end position="725"/>
    </location>
</feature>
<dbReference type="AlphaFoldDB" id="A0A8S1P3Q8"/>
<sequence length="1157" mass="132466">MMDKFQLDIFISILKCYPSCKYCTGQKFNQCTSCYYGLPTNNICPPCPSNQFYEKDKGCRDICNIQTPLYSNGFCQNYPNSYSINWVWVHFKFWVNIYDPLNLDTTPTIIQNQLLLGVFKFYSGFSLLFQLFQTNSQAIYSIGLRISVITLNDIPLNCGIQFLINNTYSSSIYRNESGIQTHRITIYETSSQGAYLNYSSNKLYTLITYVNLPNYPFLFSAKGNYSDNTAGWGFREVSITSGYCPQNCILCEVSFKCSTCKSGYYMHNNITCTSCQEPYQKLKGSYCNDFDNETPYSQYLTKDFIDFGHDPEQYIQYILVSQNGTNFLKGSDIYYSNLYWSLNSFWSRIFGGPLIWAQAKFQRTHNVDDPHHGITIAFYILYGPAFPSDGLFIYTIENNQPVSKSTKNFTRKYSNGVKYDRVYERINHNTNTLTISWECFGPNNEPIKAYCGFYNYYVAIHKCQPYCLQCSNETTCLQWNSDYDENIVKFSQEECLINQYHDKDSYRCFDCPISCLTCTSKIDCQKCQSTYTQTILGCVCKQNQYEDSNQCLDCPIECNQCQSSNNCIECLITNNRYLKNQQCICIDGYYSILSNPQCKKCHQFCKTCSGPTSDDCLTCNNIINIEYVETTCKCPIGLFYQAATNSCSQQSCQTCDASLNRILKGLKCVCVPGYYELNSICTNCPNTENILLTSCYKFCTNHYIWHTNECNSCDPGFHLISGECLPICGDLQILGYEQCEDNNNILDDLCYNCQYQCPAYCLTCDESTTLPCPDICGDGMITGIEQCEDGNIIQYDGCFDCQYECQSQCTKCIKGECFECNTGGWYTDLTVQPWLCKEQCGDQVVVGQEQCDDGNQVDTDGCKDCKYFCRIGCSSCDYTIGKCLTCELPGFVPEKYYCKNNCGDGLVVTDPSGIYSEQCDDRNKIDDDGCNNSCQFQCQSPSICKSCINNRCEVCATGYLLYDTKICHSICGDSIKLPNEQCEDGKILPYKGCRIAKQNVNPPVLLVIILDLVVWLVKLVIKELIIFVIQFVEIKLQQRMKNVMMAIQFLGMVVINVILAALAKCVQIEFVQIVLKIIFYIRVNVLTQKKTLIQLKLLFFYFPIQAQLKLSRLNLLKLVKFNQKQRLVSFQKKQLIELVKIQKLFMNIFLMQKQKLI</sequence>
<keyword evidence="7" id="KW-1185">Reference proteome</keyword>
<dbReference type="InterPro" id="IPR011936">
    <property type="entry name" value="Myxo_disulph_rpt"/>
</dbReference>
<keyword evidence="1" id="KW-0732">Signal</keyword>
<dbReference type="Pfam" id="PF13948">
    <property type="entry name" value="DUF4215"/>
    <property type="match status" value="5"/>
</dbReference>
<protein>
    <recommendedName>
        <fullName evidence="5">EGF-like domain-containing protein</fullName>
    </recommendedName>
</protein>
<evidence type="ECO:0000313" key="7">
    <source>
        <dbReference type="Proteomes" id="UP000692954"/>
    </source>
</evidence>
<feature type="transmembrane region" description="Helical" evidence="4">
    <location>
        <begin position="1042"/>
        <end position="1063"/>
    </location>
</feature>
<keyword evidence="4" id="KW-0472">Membrane</keyword>
<reference evidence="6" key="1">
    <citation type="submission" date="2021-01" db="EMBL/GenBank/DDBJ databases">
        <authorList>
            <consortium name="Genoscope - CEA"/>
            <person name="William W."/>
        </authorList>
    </citation>
    <scope>NUCLEOTIDE SEQUENCE</scope>
</reference>
<evidence type="ECO:0000259" key="5">
    <source>
        <dbReference type="SMART" id="SM00181"/>
    </source>
</evidence>
<keyword evidence="3" id="KW-1015">Disulfide bond</keyword>
<keyword evidence="4" id="KW-0812">Transmembrane</keyword>
<accession>A0A8S1P3Q8</accession>
<comment type="caution">
    <text evidence="6">The sequence shown here is derived from an EMBL/GenBank/DDBJ whole genome shotgun (WGS) entry which is preliminary data.</text>
</comment>
<dbReference type="PANTHER" id="PTHR38934:SF6">
    <property type="entry name" value="CHROMOSOME UNDETERMINED SCAFFOLD_176, WHOLE GENOME SHOTGUN SEQUENCE"/>
    <property type="match status" value="1"/>
</dbReference>
<keyword evidence="4" id="KW-1133">Transmembrane helix</keyword>
<name>A0A8S1P3Q8_9CILI</name>
<evidence type="ECO:0000256" key="4">
    <source>
        <dbReference type="SAM" id="Phobius"/>
    </source>
</evidence>
<dbReference type="CDD" id="cd00064">
    <property type="entry name" value="FU"/>
    <property type="match status" value="1"/>
</dbReference>
<feature type="domain" description="EGF-like" evidence="5">
    <location>
        <begin position="557"/>
        <end position="599"/>
    </location>
</feature>
<dbReference type="NCBIfam" id="TIGR02232">
    <property type="entry name" value="myxo_disulf_rpt"/>
    <property type="match status" value="3"/>
</dbReference>
<organism evidence="6 7">
    <name type="scientific">Paramecium sonneborni</name>
    <dbReference type="NCBI Taxonomy" id="65129"/>
    <lineage>
        <taxon>Eukaryota</taxon>
        <taxon>Sar</taxon>
        <taxon>Alveolata</taxon>
        <taxon>Ciliophora</taxon>
        <taxon>Intramacronucleata</taxon>
        <taxon>Oligohymenophorea</taxon>
        <taxon>Peniculida</taxon>
        <taxon>Parameciidae</taxon>
        <taxon>Paramecium</taxon>
    </lineage>
</organism>
<dbReference type="SMART" id="SM00261">
    <property type="entry name" value="FU"/>
    <property type="match status" value="6"/>
</dbReference>
<feature type="transmembrane region" description="Helical" evidence="4">
    <location>
        <begin position="1003"/>
        <end position="1021"/>
    </location>
</feature>
<dbReference type="InterPro" id="IPR000742">
    <property type="entry name" value="EGF"/>
</dbReference>
<evidence type="ECO:0000256" key="2">
    <source>
        <dbReference type="ARBA" id="ARBA00022737"/>
    </source>
</evidence>
<dbReference type="OrthoDB" id="300641at2759"/>
<feature type="domain" description="EGF-like" evidence="5">
    <location>
        <begin position="646"/>
        <end position="682"/>
    </location>
</feature>
<dbReference type="Proteomes" id="UP000692954">
    <property type="component" value="Unassembled WGS sequence"/>
</dbReference>